<comment type="caution">
    <text evidence="4">The sequence shown here is derived from an EMBL/GenBank/DDBJ whole genome shotgun (WGS) entry which is preliminary data.</text>
</comment>
<feature type="compositionally biased region" description="Polar residues" evidence="3">
    <location>
        <begin position="222"/>
        <end position="243"/>
    </location>
</feature>
<dbReference type="EMBL" id="JADEXQ010000020">
    <property type="protein sequence ID" value="MBE9029716.1"/>
    <property type="molecule type" value="Genomic_DNA"/>
</dbReference>
<dbReference type="Pfam" id="PF04012">
    <property type="entry name" value="PspA_IM30"/>
    <property type="match status" value="1"/>
</dbReference>
<evidence type="ECO:0000256" key="3">
    <source>
        <dbReference type="SAM" id="MobiDB-lite"/>
    </source>
</evidence>
<accession>A0A928Z1U8</accession>
<sequence>MSLFDRVSRLVRANVNDAVSKAEDPQKILEQALIDMQDNFIKMKEAVASAIAQQRRSQKQLDNNNREAKVWQERAQLALQKGDEDLARQALMRKKGLSDAATALQAQLDQQNGQVASLKKNLMMLESKIAEAKAKKDMLKARAQAAKANEQLQSSMNSMSNSSAMAAFERMEDKVVQMESRSEAAAELAGAGLEAQFMELETGDVDYELEAMKQQMLGGTAATETQSLPQGTTQAVPQDSTTASAADLELEALKKQIENL</sequence>
<dbReference type="PANTHER" id="PTHR31088:SF6">
    <property type="entry name" value="PHAGE SHOCK PROTEIN A"/>
    <property type="match status" value="1"/>
</dbReference>
<keyword evidence="2" id="KW-0175">Coiled coil</keyword>
<dbReference type="AlphaFoldDB" id="A0A928Z1U8"/>
<dbReference type="Proteomes" id="UP000625316">
    <property type="component" value="Unassembled WGS sequence"/>
</dbReference>
<proteinExistence type="inferred from homology"/>
<keyword evidence="5" id="KW-1185">Reference proteome</keyword>
<dbReference type="RefSeq" id="WP_264324532.1">
    <property type="nucleotide sequence ID" value="NZ_JADEXQ010000020.1"/>
</dbReference>
<organism evidence="4 5">
    <name type="scientific">Romeriopsis navalis LEGE 11480</name>
    <dbReference type="NCBI Taxonomy" id="2777977"/>
    <lineage>
        <taxon>Bacteria</taxon>
        <taxon>Bacillati</taxon>
        <taxon>Cyanobacteriota</taxon>
        <taxon>Cyanophyceae</taxon>
        <taxon>Leptolyngbyales</taxon>
        <taxon>Leptolyngbyaceae</taxon>
        <taxon>Romeriopsis</taxon>
        <taxon>Romeriopsis navalis</taxon>
    </lineage>
</organism>
<feature type="coiled-coil region" evidence="2">
    <location>
        <begin position="101"/>
        <end position="151"/>
    </location>
</feature>
<feature type="region of interest" description="Disordered" evidence="3">
    <location>
        <begin position="220"/>
        <end position="243"/>
    </location>
</feature>
<evidence type="ECO:0000256" key="1">
    <source>
        <dbReference type="ARBA" id="ARBA00043985"/>
    </source>
</evidence>
<dbReference type="InterPro" id="IPR007157">
    <property type="entry name" value="PspA_VIPP1"/>
</dbReference>
<dbReference type="PANTHER" id="PTHR31088">
    <property type="entry name" value="MEMBRANE-ASSOCIATED PROTEIN VIPP1, CHLOROPLASTIC"/>
    <property type="match status" value="1"/>
</dbReference>
<evidence type="ECO:0000313" key="5">
    <source>
        <dbReference type="Proteomes" id="UP000625316"/>
    </source>
</evidence>
<reference evidence="4" key="1">
    <citation type="submission" date="2020-10" db="EMBL/GenBank/DDBJ databases">
        <authorList>
            <person name="Castelo-Branco R."/>
            <person name="Eusebio N."/>
            <person name="Adriana R."/>
            <person name="Vieira A."/>
            <person name="Brugerolle De Fraissinette N."/>
            <person name="Rezende De Castro R."/>
            <person name="Schneider M.P."/>
            <person name="Vasconcelos V."/>
            <person name="Leao P.N."/>
        </authorList>
    </citation>
    <scope>NUCLEOTIDE SEQUENCE</scope>
    <source>
        <strain evidence="4">LEGE 11480</strain>
    </source>
</reference>
<evidence type="ECO:0000256" key="2">
    <source>
        <dbReference type="SAM" id="Coils"/>
    </source>
</evidence>
<protein>
    <submittedName>
        <fullName evidence="4">PspA/IM30 family protein</fullName>
    </submittedName>
</protein>
<gene>
    <name evidence="4" type="ORF">IQ266_08240</name>
</gene>
<comment type="similarity">
    <text evidence="1">Belongs to the PspA/Vipp/IM30 family.</text>
</comment>
<evidence type="ECO:0000313" key="4">
    <source>
        <dbReference type="EMBL" id="MBE9029716.1"/>
    </source>
</evidence>
<name>A0A928Z1U8_9CYAN</name>